<name>F2TZI7_SALR5</name>
<dbReference type="AlphaFoldDB" id="F2TZI7"/>
<proteinExistence type="predicted"/>
<dbReference type="InParanoid" id="F2TZI7"/>
<evidence type="ECO:0000313" key="3">
    <source>
        <dbReference type="Proteomes" id="UP000007799"/>
    </source>
</evidence>
<feature type="region of interest" description="Disordered" evidence="1">
    <location>
        <begin position="31"/>
        <end position="103"/>
    </location>
</feature>
<evidence type="ECO:0000256" key="1">
    <source>
        <dbReference type="SAM" id="MobiDB-lite"/>
    </source>
</evidence>
<feature type="compositionally biased region" description="Basic and acidic residues" evidence="1">
    <location>
        <begin position="50"/>
        <end position="59"/>
    </location>
</feature>
<reference evidence="2" key="1">
    <citation type="submission" date="2009-08" db="EMBL/GenBank/DDBJ databases">
        <title>Annotation of Salpingoeca rosetta.</title>
        <authorList>
            <consortium name="The Broad Institute Genome Sequencing Platform"/>
            <person name="Russ C."/>
            <person name="Cuomo C."/>
            <person name="Burger G."/>
            <person name="Gray M.W."/>
            <person name="Holland P.W.H."/>
            <person name="King N."/>
            <person name="Lang F.B.F."/>
            <person name="Roger A.J."/>
            <person name="Ruiz-Trillo I."/>
            <person name="Young S.K."/>
            <person name="Zeng Q."/>
            <person name="Gargeya S."/>
            <person name="Alvarado L."/>
            <person name="Berlin A."/>
            <person name="Chapman S.B."/>
            <person name="Chen Z."/>
            <person name="Freedman E."/>
            <person name="Gellesch M."/>
            <person name="Goldberg J."/>
            <person name="Griggs A."/>
            <person name="Gujja S."/>
            <person name="Heilman E."/>
            <person name="Heiman D."/>
            <person name="Howarth C."/>
            <person name="Mehta T."/>
            <person name="Neiman D."/>
            <person name="Pearson M."/>
            <person name="Roberts A."/>
            <person name="Saif S."/>
            <person name="Shea T."/>
            <person name="Shenoy N."/>
            <person name="Sisk P."/>
            <person name="Stolte C."/>
            <person name="Sykes S."/>
            <person name="White J."/>
            <person name="Yandava C."/>
            <person name="Haas B."/>
            <person name="Nusbaum C."/>
            <person name="Birren B."/>
        </authorList>
    </citation>
    <scope>NUCLEOTIDE SEQUENCE [LARGE SCALE GENOMIC DNA]</scope>
    <source>
        <strain evidence="2">ATCC 50818</strain>
    </source>
</reference>
<dbReference type="KEGG" id="sre:PTSG_11820"/>
<keyword evidence="3" id="KW-1185">Reference proteome</keyword>
<dbReference type="Proteomes" id="UP000007799">
    <property type="component" value="Unassembled WGS sequence"/>
</dbReference>
<dbReference type="GeneID" id="16078563"/>
<gene>
    <name evidence="2" type="ORF">PTSG_11820</name>
</gene>
<evidence type="ECO:0000313" key="2">
    <source>
        <dbReference type="EMBL" id="EGD79011.1"/>
    </source>
</evidence>
<accession>F2TZI7</accession>
<dbReference type="RefSeq" id="XP_004997967.1">
    <property type="nucleotide sequence ID" value="XM_004997910.1"/>
</dbReference>
<protein>
    <submittedName>
        <fullName evidence="2">Uncharacterized protein</fullName>
    </submittedName>
</protein>
<dbReference type="EMBL" id="GL832957">
    <property type="protein sequence ID" value="EGD79011.1"/>
    <property type="molecule type" value="Genomic_DNA"/>
</dbReference>
<organism evidence="3">
    <name type="scientific">Salpingoeca rosetta (strain ATCC 50818 / BSB-021)</name>
    <dbReference type="NCBI Taxonomy" id="946362"/>
    <lineage>
        <taxon>Eukaryota</taxon>
        <taxon>Choanoflagellata</taxon>
        <taxon>Craspedida</taxon>
        <taxon>Salpingoecidae</taxon>
        <taxon>Salpingoeca</taxon>
    </lineage>
</organism>
<feature type="compositionally biased region" description="Polar residues" evidence="1">
    <location>
        <begin position="31"/>
        <end position="40"/>
    </location>
</feature>
<sequence>MPGGQAITTSGACVFGMKVRAALVSPAFSFSLQPPTAATDSSSSSSNTCHAEEQPRSARDLMAQVPVKPATQTQKHAHAQTHKNTQALTHKKKLERASGPAID</sequence>